<dbReference type="EMBL" id="RAPQ01000009">
    <property type="protein sequence ID" value="RKE02215.1"/>
    <property type="molecule type" value="Genomic_DNA"/>
</dbReference>
<keyword evidence="1" id="KW-1133">Transmembrane helix</keyword>
<feature type="transmembrane region" description="Helical" evidence="1">
    <location>
        <begin position="47"/>
        <end position="67"/>
    </location>
</feature>
<keyword evidence="3" id="KW-1185">Reference proteome</keyword>
<evidence type="ECO:0000313" key="3">
    <source>
        <dbReference type="Proteomes" id="UP000284531"/>
    </source>
</evidence>
<protein>
    <submittedName>
        <fullName evidence="2">Uncharacterized protein</fullName>
    </submittedName>
</protein>
<reference evidence="2 3" key="1">
    <citation type="submission" date="2018-09" db="EMBL/GenBank/DDBJ databases">
        <title>Genomic Encyclopedia of Archaeal and Bacterial Type Strains, Phase II (KMG-II): from individual species to whole genera.</title>
        <authorList>
            <person name="Goeker M."/>
        </authorList>
    </citation>
    <scope>NUCLEOTIDE SEQUENCE [LARGE SCALE GENOMIC DNA]</scope>
    <source>
        <strain evidence="2 3">DSM 21950</strain>
    </source>
</reference>
<sequence>MLILIKLISDTQVYLLLNHPLFLFSFFWFISIFLFLLFATSLLGREIYFLIPPCIYKVGMLTFSFFYTLSRSECLLSVSPAFFLSRIVCFFIPSSIFKVGLLTFSFLHLFFGLGLSTFLSN</sequence>
<dbReference type="Proteomes" id="UP000284531">
    <property type="component" value="Unassembled WGS sequence"/>
</dbReference>
<evidence type="ECO:0000256" key="1">
    <source>
        <dbReference type="SAM" id="Phobius"/>
    </source>
</evidence>
<dbReference type="AlphaFoldDB" id="A0A419X3A9"/>
<accession>A0A419X3A9</accession>
<gene>
    <name evidence="2" type="ORF">BXY64_2299</name>
</gene>
<organism evidence="2 3">
    <name type="scientific">Marinifilum flexuosum</name>
    <dbReference type="NCBI Taxonomy" id="1117708"/>
    <lineage>
        <taxon>Bacteria</taxon>
        <taxon>Pseudomonadati</taxon>
        <taxon>Bacteroidota</taxon>
        <taxon>Bacteroidia</taxon>
        <taxon>Marinilabiliales</taxon>
        <taxon>Marinifilaceae</taxon>
    </lineage>
</organism>
<feature type="transmembrane region" description="Helical" evidence="1">
    <location>
        <begin position="74"/>
        <end position="93"/>
    </location>
</feature>
<comment type="caution">
    <text evidence="2">The sequence shown here is derived from an EMBL/GenBank/DDBJ whole genome shotgun (WGS) entry which is preliminary data.</text>
</comment>
<keyword evidence="1" id="KW-0472">Membrane</keyword>
<proteinExistence type="predicted"/>
<keyword evidence="1" id="KW-0812">Transmembrane</keyword>
<evidence type="ECO:0000313" key="2">
    <source>
        <dbReference type="EMBL" id="RKE02215.1"/>
    </source>
</evidence>
<feature type="transmembrane region" description="Helical" evidence="1">
    <location>
        <begin position="21"/>
        <end position="41"/>
    </location>
</feature>
<name>A0A419X3A9_9BACT</name>